<keyword evidence="4" id="KW-1185">Reference proteome</keyword>
<dbReference type="GeneID" id="25254126"/>
<keyword evidence="1" id="KW-0472">Membrane</keyword>
<dbReference type="VEuPathDB" id="ToxoDB:ETH2_0860000"/>
<feature type="transmembrane region" description="Helical" evidence="1">
    <location>
        <begin position="60"/>
        <end position="80"/>
    </location>
</feature>
<protein>
    <submittedName>
        <fullName evidence="3">Uncharacterized protein</fullName>
    </submittedName>
</protein>
<accession>U6KRX4</accession>
<keyword evidence="1" id="KW-0812">Transmembrane</keyword>
<keyword evidence="1" id="KW-1133">Transmembrane helix</keyword>
<name>U6KRX4_EIMTE</name>
<dbReference type="AlphaFoldDB" id="U6KRX4"/>
<gene>
    <name evidence="3" type="ORF">ETH_00025080</name>
</gene>
<dbReference type="Proteomes" id="UP000030747">
    <property type="component" value="Unassembled WGS sequence"/>
</dbReference>
<dbReference type="VEuPathDB" id="ToxoDB:ETH_00025080"/>
<evidence type="ECO:0000313" key="3">
    <source>
        <dbReference type="EMBL" id="CDJ38183.1"/>
    </source>
</evidence>
<dbReference type="RefSeq" id="XP_013229021.1">
    <property type="nucleotide sequence ID" value="XM_013373567.1"/>
</dbReference>
<sequence length="179" mass="19810">MCSSILLLSAWLAARVVAADMMAPPYDAPLSFSEAEAQQEVMGMQIERAARKETMKGRTAGLIAMVSLLAATLSVAYVILRCFNSTIRLNFNKNYGNMERRLAVKKGGDGKCQKVSDFLGGAARFGIEDRSNPFSDRFQAEAHLRGQISLHQQWLLRCAERSSRQGMNWCACQPLMSVV</sequence>
<reference evidence="3" key="1">
    <citation type="submission" date="2013-10" db="EMBL/GenBank/DDBJ databases">
        <title>Genomic analysis of the causative agents of coccidiosis in chickens.</title>
        <authorList>
            <person name="Reid A.J."/>
            <person name="Blake D."/>
            <person name="Billington K."/>
            <person name="Browne H."/>
            <person name="Dunn M."/>
            <person name="Hung S."/>
            <person name="Kawahara F."/>
            <person name="Miranda-Saavedra D."/>
            <person name="Mourier T."/>
            <person name="Nagra H."/>
            <person name="Otto T.D."/>
            <person name="Rawlings N."/>
            <person name="Sanchez A."/>
            <person name="Sanders M."/>
            <person name="Subramaniam C."/>
            <person name="Tay Y."/>
            <person name="Dear P."/>
            <person name="Doerig C."/>
            <person name="Gruber A."/>
            <person name="Parkinson J."/>
            <person name="Shirley M."/>
            <person name="Wan K.L."/>
            <person name="Berriman M."/>
            <person name="Tomley F."/>
            <person name="Pain A."/>
        </authorList>
    </citation>
    <scope>NUCLEOTIDE SEQUENCE [LARGE SCALE GENOMIC DNA]</scope>
    <source>
        <strain evidence="3">Houghton</strain>
    </source>
</reference>
<dbReference type="EMBL" id="HG673819">
    <property type="protein sequence ID" value="CDJ38183.1"/>
    <property type="molecule type" value="Genomic_DNA"/>
</dbReference>
<feature type="signal peptide" evidence="2">
    <location>
        <begin position="1"/>
        <end position="18"/>
    </location>
</feature>
<evidence type="ECO:0000256" key="2">
    <source>
        <dbReference type="SAM" id="SignalP"/>
    </source>
</evidence>
<keyword evidence="2" id="KW-0732">Signal</keyword>
<feature type="chain" id="PRO_5004672986" evidence="2">
    <location>
        <begin position="19"/>
        <end position="179"/>
    </location>
</feature>
<reference evidence="3" key="2">
    <citation type="submission" date="2013-10" db="EMBL/GenBank/DDBJ databases">
        <authorList>
            <person name="Aslett M."/>
        </authorList>
    </citation>
    <scope>NUCLEOTIDE SEQUENCE [LARGE SCALE GENOMIC DNA]</scope>
    <source>
        <strain evidence="3">Houghton</strain>
    </source>
</reference>
<proteinExistence type="predicted"/>
<evidence type="ECO:0000256" key="1">
    <source>
        <dbReference type="SAM" id="Phobius"/>
    </source>
</evidence>
<dbReference type="OrthoDB" id="10388274at2759"/>
<evidence type="ECO:0000313" key="4">
    <source>
        <dbReference type="Proteomes" id="UP000030747"/>
    </source>
</evidence>
<organism evidence="3 4">
    <name type="scientific">Eimeria tenella</name>
    <name type="common">Coccidian parasite</name>
    <dbReference type="NCBI Taxonomy" id="5802"/>
    <lineage>
        <taxon>Eukaryota</taxon>
        <taxon>Sar</taxon>
        <taxon>Alveolata</taxon>
        <taxon>Apicomplexa</taxon>
        <taxon>Conoidasida</taxon>
        <taxon>Coccidia</taxon>
        <taxon>Eucoccidiorida</taxon>
        <taxon>Eimeriorina</taxon>
        <taxon>Eimeriidae</taxon>
        <taxon>Eimeria</taxon>
    </lineage>
</organism>